<comment type="caution">
    <text evidence="1">The sequence shown here is derived from an EMBL/GenBank/DDBJ whole genome shotgun (WGS) entry which is preliminary data.</text>
</comment>
<sequence length="66" mass="7690">TRRMFSCEVFVFCLSVCHTNLYGTLAYCTCNIHRNYLKGILPVTKLWPQSAARHVRTKRNDDKPSK</sequence>
<reference evidence="1" key="1">
    <citation type="submission" date="2020-04" db="EMBL/GenBank/DDBJ databases">
        <authorList>
            <person name="Alioto T."/>
            <person name="Alioto T."/>
            <person name="Gomez Garrido J."/>
        </authorList>
    </citation>
    <scope>NUCLEOTIDE SEQUENCE</scope>
    <source>
        <strain evidence="1">A484AB</strain>
    </source>
</reference>
<dbReference type="Proteomes" id="UP001152795">
    <property type="component" value="Unassembled WGS sequence"/>
</dbReference>
<protein>
    <submittedName>
        <fullName evidence="1">Uncharacterized protein</fullName>
    </submittedName>
</protein>
<organism evidence="1 2">
    <name type="scientific">Paramuricea clavata</name>
    <name type="common">Red gorgonian</name>
    <name type="synonym">Violescent sea-whip</name>
    <dbReference type="NCBI Taxonomy" id="317549"/>
    <lineage>
        <taxon>Eukaryota</taxon>
        <taxon>Metazoa</taxon>
        <taxon>Cnidaria</taxon>
        <taxon>Anthozoa</taxon>
        <taxon>Octocorallia</taxon>
        <taxon>Malacalcyonacea</taxon>
        <taxon>Plexauridae</taxon>
        <taxon>Paramuricea</taxon>
    </lineage>
</organism>
<evidence type="ECO:0000313" key="2">
    <source>
        <dbReference type="Proteomes" id="UP001152795"/>
    </source>
</evidence>
<name>A0A7D9JIM2_PARCT</name>
<gene>
    <name evidence="1" type="ORF">PACLA_8A046133</name>
</gene>
<dbReference type="AlphaFoldDB" id="A0A7D9JIM2"/>
<feature type="non-terminal residue" evidence="1">
    <location>
        <position position="66"/>
    </location>
</feature>
<accession>A0A7D9JIM2</accession>
<proteinExistence type="predicted"/>
<keyword evidence="2" id="KW-1185">Reference proteome</keyword>
<dbReference type="EMBL" id="CACRXK020016838">
    <property type="protein sequence ID" value="CAB4030393.1"/>
    <property type="molecule type" value="Genomic_DNA"/>
</dbReference>
<evidence type="ECO:0000313" key="1">
    <source>
        <dbReference type="EMBL" id="CAB4030393.1"/>
    </source>
</evidence>